<feature type="coiled-coil region" evidence="8">
    <location>
        <begin position="304"/>
        <end position="331"/>
    </location>
</feature>
<comment type="caution">
    <text evidence="11">The sequence shown here is derived from an EMBL/GenBank/DDBJ whole genome shotgun (WGS) entry which is preliminary data.</text>
</comment>
<dbReference type="EMBL" id="JACJVO010000025">
    <property type="protein sequence ID" value="MBB6733283.1"/>
    <property type="molecule type" value="Genomic_DNA"/>
</dbReference>
<dbReference type="NCBIfam" id="TIGR02887">
    <property type="entry name" value="spore_ger_x_C"/>
    <property type="match status" value="1"/>
</dbReference>
<dbReference type="InterPro" id="IPR057336">
    <property type="entry name" value="GerAC_N"/>
</dbReference>
<evidence type="ECO:0000313" key="11">
    <source>
        <dbReference type="EMBL" id="MBB6733283.1"/>
    </source>
</evidence>
<comment type="subcellular location">
    <subcellularLocation>
        <location evidence="1">Membrane</location>
        <topology evidence="1">Lipid-anchor</topology>
    </subcellularLocation>
</comment>
<evidence type="ECO:0000256" key="3">
    <source>
        <dbReference type="ARBA" id="ARBA00022544"/>
    </source>
</evidence>
<keyword evidence="7" id="KW-0449">Lipoprotein</keyword>
<dbReference type="Gene3D" id="3.30.300.210">
    <property type="entry name" value="Nutrient germinant receptor protein C, domain 3"/>
    <property type="match status" value="1"/>
</dbReference>
<dbReference type="Pfam" id="PF25198">
    <property type="entry name" value="Spore_GerAC_N"/>
    <property type="match status" value="1"/>
</dbReference>
<protein>
    <submittedName>
        <fullName evidence="11">Ger(X)C family spore germination protein</fullName>
    </submittedName>
</protein>
<keyword evidence="3" id="KW-0309">Germination</keyword>
<keyword evidence="12" id="KW-1185">Reference proteome</keyword>
<reference evidence="11 12" key="1">
    <citation type="submission" date="2020-08" db="EMBL/GenBank/DDBJ databases">
        <title>Cohnella phylogeny.</title>
        <authorList>
            <person name="Dunlap C."/>
        </authorList>
    </citation>
    <scope>NUCLEOTIDE SEQUENCE [LARGE SCALE GENOMIC DNA]</scope>
    <source>
        <strain evidence="11 12">CBP 2801</strain>
    </source>
</reference>
<dbReference type="PANTHER" id="PTHR35789">
    <property type="entry name" value="SPORE GERMINATION PROTEIN B3"/>
    <property type="match status" value="1"/>
</dbReference>
<dbReference type="Pfam" id="PF05504">
    <property type="entry name" value="Spore_GerAC"/>
    <property type="match status" value="1"/>
</dbReference>
<dbReference type="AlphaFoldDB" id="A0A7X0VYT8"/>
<evidence type="ECO:0000256" key="4">
    <source>
        <dbReference type="ARBA" id="ARBA00022729"/>
    </source>
</evidence>
<dbReference type="PANTHER" id="PTHR35789:SF1">
    <property type="entry name" value="SPORE GERMINATION PROTEIN B3"/>
    <property type="match status" value="1"/>
</dbReference>
<evidence type="ECO:0000256" key="2">
    <source>
        <dbReference type="ARBA" id="ARBA00007886"/>
    </source>
</evidence>
<evidence type="ECO:0000313" key="12">
    <source>
        <dbReference type="Proteomes" id="UP000564644"/>
    </source>
</evidence>
<keyword evidence="4" id="KW-0732">Signal</keyword>
<evidence type="ECO:0000256" key="5">
    <source>
        <dbReference type="ARBA" id="ARBA00023136"/>
    </source>
</evidence>
<dbReference type="InterPro" id="IPR008844">
    <property type="entry name" value="Spore_GerAC-like"/>
</dbReference>
<gene>
    <name evidence="11" type="ORF">H7C18_20380</name>
</gene>
<evidence type="ECO:0000256" key="6">
    <source>
        <dbReference type="ARBA" id="ARBA00023139"/>
    </source>
</evidence>
<sequence length="377" mass="41531">MTGSGPRTAKKWPVLLLAAVLTVMPAGCMGVKQVNRISFVTVLGVEPGADGGVRVHALAAIPAKYGSLSPDGASSGVSSAPDYILSAEGADLSDALYKLKRKSARDIQFGHTKVVLFSDELARQGLANQMDFLMRREELQSILWIAITKGSPVPVMKMRTATPEAVGDWLVDIFSQAGSDTAEIIPIMLYQFYDYMFEPGTTPYAAVIEPLPDEQTLTAKEMAVFGSDKLLGTIPAEDVKYVSLLRNSKVLPTTFTLPEEQISFVLLNENSKIAWRNGRFKVRLELKLDLDQTSAGEMKANRLADAEAKLNEKAKGEIEKLLAELQRLHADPIGLGERYRLAHGGHLDKDEWLRRLFPEQTFDVQVKAEIQRKGMLE</sequence>
<proteinExistence type="inferred from homology"/>
<evidence type="ECO:0000256" key="1">
    <source>
        <dbReference type="ARBA" id="ARBA00004635"/>
    </source>
</evidence>
<dbReference type="GO" id="GO:0009847">
    <property type="term" value="P:spore germination"/>
    <property type="evidence" value="ECO:0007669"/>
    <property type="project" value="InterPro"/>
</dbReference>
<organism evidence="11 12">
    <name type="scientific">Cohnella zeiphila</name>
    <dbReference type="NCBI Taxonomy" id="2761120"/>
    <lineage>
        <taxon>Bacteria</taxon>
        <taxon>Bacillati</taxon>
        <taxon>Bacillota</taxon>
        <taxon>Bacilli</taxon>
        <taxon>Bacillales</taxon>
        <taxon>Paenibacillaceae</taxon>
        <taxon>Cohnella</taxon>
    </lineage>
</organism>
<dbReference type="InterPro" id="IPR038501">
    <property type="entry name" value="Spore_GerAC_C_sf"/>
</dbReference>
<evidence type="ECO:0000259" key="10">
    <source>
        <dbReference type="Pfam" id="PF25198"/>
    </source>
</evidence>
<evidence type="ECO:0000256" key="8">
    <source>
        <dbReference type="SAM" id="Coils"/>
    </source>
</evidence>
<accession>A0A7X0VYT8</accession>
<dbReference type="GO" id="GO:0016020">
    <property type="term" value="C:membrane"/>
    <property type="evidence" value="ECO:0007669"/>
    <property type="project" value="UniProtKB-SubCell"/>
</dbReference>
<name>A0A7X0VYT8_9BACL</name>
<feature type="domain" description="Spore germination GerAC-like C-terminal" evidence="9">
    <location>
        <begin position="221"/>
        <end position="374"/>
    </location>
</feature>
<evidence type="ECO:0000259" key="9">
    <source>
        <dbReference type="Pfam" id="PF05504"/>
    </source>
</evidence>
<comment type="similarity">
    <text evidence="2">Belongs to the GerABKC lipoprotein family.</text>
</comment>
<feature type="domain" description="Spore germination protein N-terminal" evidence="10">
    <location>
        <begin position="32"/>
        <end position="209"/>
    </location>
</feature>
<dbReference type="RefSeq" id="WP_185130949.1">
    <property type="nucleotide sequence ID" value="NZ_JACJVO010000025.1"/>
</dbReference>
<keyword evidence="5" id="KW-0472">Membrane</keyword>
<dbReference type="Proteomes" id="UP000564644">
    <property type="component" value="Unassembled WGS sequence"/>
</dbReference>
<evidence type="ECO:0000256" key="7">
    <source>
        <dbReference type="ARBA" id="ARBA00023288"/>
    </source>
</evidence>
<keyword evidence="8" id="KW-0175">Coiled coil</keyword>
<dbReference type="InterPro" id="IPR046953">
    <property type="entry name" value="Spore_GerAC-like_C"/>
</dbReference>
<keyword evidence="6" id="KW-0564">Palmitate</keyword>